<sequence>MMSRSGFSLKFCTLVSETPISCVSQWRVVLAADQLAATAHAVFTIVLPLGYASKALSVLHFTEPWAVPGDSMPSRRGPSRGHTAEL</sequence>
<dbReference type="AlphaFoldDB" id="A0A6M1LV31"/>
<gene>
    <name evidence="2" type="ORF">G3576_30345</name>
</gene>
<feature type="region of interest" description="Disordered" evidence="1">
    <location>
        <begin position="67"/>
        <end position="86"/>
    </location>
</feature>
<dbReference type="RefSeq" id="WP_164698237.1">
    <property type="nucleotide sequence ID" value="NZ_JAAIKB010000031.1"/>
</dbReference>
<evidence type="ECO:0000313" key="2">
    <source>
        <dbReference type="EMBL" id="NGM24328.1"/>
    </source>
</evidence>
<keyword evidence="3" id="KW-1185">Reference proteome</keyword>
<accession>A0A6M1LV31</accession>
<evidence type="ECO:0000313" key="3">
    <source>
        <dbReference type="Proteomes" id="UP000475385"/>
    </source>
</evidence>
<reference evidence="2 3" key="1">
    <citation type="submission" date="2020-03" db="EMBL/GenBank/DDBJ databases">
        <title>Roseomonas stagni sp. nov., isolated from pond water in Japan.</title>
        <authorList>
            <person name="Furuhata K."/>
            <person name="Miyamoto H."/>
            <person name="Goto K."/>
        </authorList>
    </citation>
    <scope>NUCLEOTIDE SEQUENCE [LARGE SCALE GENOMIC DNA]</scope>
    <source>
        <strain evidence="2 3">PeD5</strain>
    </source>
</reference>
<dbReference type="EMBL" id="JAAIKB010000031">
    <property type="protein sequence ID" value="NGM24328.1"/>
    <property type="molecule type" value="Genomic_DNA"/>
</dbReference>
<protein>
    <submittedName>
        <fullName evidence="2">Uncharacterized protein</fullName>
    </submittedName>
</protein>
<proteinExistence type="predicted"/>
<dbReference type="Proteomes" id="UP000475385">
    <property type="component" value="Unassembled WGS sequence"/>
</dbReference>
<comment type="caution">
    <text evidence="2">The sequence shown here is derived from an EMBL/GenBank/DDBJ whole genome shotgun (WGS) entry which is preliminary data.</text>
</comment>
<evidence type="ECO:0000256" key="1">
    <source>
        <dbReference type="SAM" id="MobiDB-lite"/>
    </source>
</evidence>
<organism evidence="2 3">
    <name type="scientific">Falsiroseomonas algicola</name>
    <dbReference type="NCBI Taxonomy" id="2716930"/>
    <lineage>
        <taxon>Bacteria</taxon>
        <taxon>Pseudomonadati</taxon>
        <taxon>Pseudomonadota</taxon>
        <taxon>Alphaproteobacteria</taxon>
        <taxon>Acetobacterales</taxon>
        <taxon>Roseomonadaceae</taxon>
        <taxon>Falsiroseomonas</taxon>
    </lineage>
</organism>
<name>A0A6M1LV31_9PROT</name>